<dbReference type="Proteomes" id="UP000430146">
    <property type="component" value="Unassembled WGS sequence"/>
</dbReference>
<accession>A0A5S9QXC5</accession>
<protein>
    <submittedName>
        <fullName evidence="1">Uncharacterized protein</fullName>
    </submittedName>
</protein>
<keyword evidence="2" id="KW-1185">Reference proteome</keyword>
<dbReference type="AlphaFoldDB" id="A0A5S9QXC5"/>
<dbReference type="OrthoDB" id="4737121at2"/>
<name>A0A5S9QXC5_MYCVN</name>
<reference evidence="1 2" key="1">
    <citation type="submission" date="2019-11" db="EMBL/GenBank/DDBJ databases">
        <authorList>
            <person name="Holert J."/>
        </authorList>
    </citation>
    <scope>NUCLEOTIDE SEQUENCE [LARGE SCALE GENOMIC DNA]</scope>
    <source>
        <strain evidence="1">BC8_1</strain>
    </source>
</reference>
<evidence type="ECO:0000313" key="1">
    <source>
        <dbReference type="EMBL" id="CAA0124523.1"/>
    </source>
</evidence>
<organism evidence="1 2">
    <name type="scientific">Mycolicibacterium vanbaalenii</name>
    <name type="common">Mycobacterium vanbaalenii</name>
    <dbReference type="NCBI Taxonomy" id="110539"/>
    <lineage>
        <taxon>Bacteria</taxon>
        <taxon>Bacillati</taxon>
        <taxon>Actinomycetota</taxon>
        <taxon>Actinomycetes</taxon>
        <taxon>Mycobacteriales</taxon>
        <taxon>Mycobacteriaceae</taxon>
        <taxon>Mycolicibacterium</taxon>
    </lineage>
</organism>
<dbReference type="EMBL" id="CACSIP010000023">
    <property type="protein sequence ID" value="CAA0124523.1"/>
    <property type="molecule type" value="Genomic_DNA"/>
</dbReference>
<sequence>MLFIHDTVVVIGAHQFDFEDAVREGYATAVADDDTRFLSYRHAVHGSSEGYLVTMLTAVRDGVALDRLAHRMRYGDLAAYATKVAALRYRCHSTLLVRAEWMDAPELELAEIPVADIDHDTAFFREDILEGPGIDEVLAQTMAAGQFRGGNNDVLTFDTAFRPALETDTAARVVYRINDADDFVNAWRTDIGWDDWPGSLTPQLPDGVHSCGRYLRSVRWSPLP</sequence>
<evidence type="ECO:0000313" key="2">
    <source>
        <dbReference type="Proteomes" id="UP000430146"/>
    </source>
</evidence>
<gene>
    <name evidence="1" type="ORF">AELLOGFF_01020</name>
</gene>
<proteinExistence type="predicted"/>
<dbReference type="RefSeq" id="WP_159231722.1">
    <property type="nucleotide sequence ID" value="NZ_CACSIP010000023.1"/>
</dbReference>